<protein>
    <recommendedName>
        <fullName evidence="4 8">Fructose-bisphosphate aldolase</fullName>
        <ecNumber evidence="4 8">4.1.2.13</ecNumber>
    </recommendedName>
</protein>
<name>A0A9Q0R4E2_ANAIG</name>
<keyword evidence="6 8" id="KW-0456">Lyase</keyword>
<evidence type="ECO:0000256" key="7">
    <source>
        <dbReference type="ARBA" id="ARBA00023270"/>
    </source>
</evidence>
<dbReference type="NCBIfam" id="NF033379">
    <property type="entry name" value="FrucBisAld_I"/>
    <property type="match status" value="1"/>
</dbReference>
<dbReference type="EC" id="4.1.2.13" evidence="4 8"/>
<keyword evidence="7" id="KW-0704">Schiff base</keyword>
<comment type="catalytic activity">
    <reaction evidence="1 8">
        <text>beta-D-fructose 1,6-bisphosphate = D-glyceraldehyde 3-phosphate + dihydroxyacetone phosphate</text>
        <dbReference type="Rhea" id="RHEA:14729"/>
        <dbReference type="ChEBI" id="CHEBI:32966"/>
        <dbReference type="ChEBI" id="CHEBI:57642"/>
        <dbReference type="ChEBI" id="CHEBI:59776"/>
        <dbReference type="EC" id="4.1.2.13"/>
    </reaction>
</comment>
<keyword evidence="5 8" id="KW-0324">Glycolysis</keyword>
<evidence type="ECO:0000256" key="2">
    <source>
        <dbReference type="ARBA" id="ARBA00004714"/>
    </source>
</evidence>
<reference evidence="9" key="1">
    <citation type="submission" date="2022-10" db="EMBL/GenBank/DDBJ databases">
        <title>Novel sulphate-reducing endosymbionts in the free-living metamonad Anaeramoeba.</title>
        <authorList>
            <person name="Jerlstrom-Hultqvist J."/>
            <person name="Cepicka I."/>
            <person name="Gallot-Lavallee L."/>
            <person name="Salas-Leiva D."/>
            <person name="Curtis B.A."/>
            <person name="Zahonova K."/>
            <person name="Pipaliya S."/>
            <person name="Dacks J."/>
            <person name="Roger A.J."/>
        </authorList>
    </citation>
    <scope>NUCLEOTIDE SEQUENCE</scope>
    <source>
        <strain evidence="9">BMAN</strain>
    </source>
</reference>
<gene>
    <name evidence="9" type="ORF">M0811_03226</name>
</gene>
<proteinExistence type="inferred from homology"/>
<dbReference type="Gene3D" id="3.20.20.70">
    <property type="entry name" value="Aldolase class I"/>
    <property type="match status" value="1"/>
</dbReference>
<evidence type="ECO:0000256" key="3">
    <source>
        <dbReference type="ARBA" id="ARBA00010387"/>
    </source>
</evidence>
<dbReference type="OMA" id="WRAVITI"/>
<keyword evidence="10" id="KW-1185">Reference proteome</keyword>
<dbReference type="InterPro" id="IPR029768">
    <property type="entry name" value="Aldolase_I_AS"/>
</dbReference>
<evidence type="ECO:0000256" key="4">
    <source>
        <dbReference type="ARBA" id="ARBA00013068"/>
    </source>
</evidence>
<dbReference type="Proteomes" id="UP001149090">
    <property type="component" value="Unassembled WGS sequence"/>
</dbReference>
<dbReference type="PANTHER" id="PTHR11627">
    <property type="entry name" value="FRUCTOSE-BISPHOSPHATE ALDOLASE"/>
    <property type="match status" value="1"/>
</dbReference>
<evidence type="ECO:0000256" key="1">
    <source>
        <dbReference type="ARBA" id="ARBA00000441"/>
    </source>
</evidence>
<accession>A0A9Q0R4E2</accession>
<dbReference type="OrthoDB" id="36455at2759"/>
<dbReference type="GO" id="GO:0004332">
    <property type="term" value="F:fructose-bisphosphate aldolase activity"/>
    <property type="evidence" value="ECO:0007669"/>
    <property type="project" value="UniProtKB-EC"/>
</dbReference>
<dbReference type="PROSITE" id="PS00158">
    <property type="entry name" value="ALDOLASE_CLASS_I"/>
    <property type="match status" value="1"/>
</dbReference>
<dbReference type="GO" id="GO:0006096">
    <property type="term" value="P:glycolytic process"/>
    <property type="evidence" value="ECO:0007669"/>
    <property type="project" value="UniProtKB-KW"/>
</dbReference>
<dbReference type="AlphaFoldDB" id="A0A9Q0R4E2"/>
<comment type="pathway">
    <text evidence="2">Carbohydrate degradation; glycolysis; D-glyceraldehyde 3-phosphate and glycerone phosphate from D-glucose: step 4/4.</text>
</comment>
<dbReference type="EMBL" id="JAPDFW010000136">
    <property type="protein sequence ID" value="KAJ5066882.1"/>
    <property type="molecule type" value="Genomic_DNA"/>
</dbReference>
<organism evidence="9 10">
    <name type="scientific">Anaeramoeba ignava</name>
    <name type="common">Anaerobic marine amoeba</name>
    <dbReference type="NCBI Taxonomy" id="1746090"/>
    <lineage>
        <taxon>Eukaryota</taxon>
        <taxon>Metamonada</taxon>
        <taxon>Anaeramoebidae</taxon>
        <taxon>Anaeramoeba</taxon>
    </lineage>
</organism>
<comment type="caution">
    <text evidence="9">The sequence shown here is derived from an EMBL/GenBank/DDBJ whole genome shotgun (WGS) entry which is preliminary data.</text>
</comment>
<evidence type="ECO:0000256" key="8">
    <source>
        <dbReference type="RuleBase" id="RU003994"/>
    </source>
</evidence>
<evidence type="ECO:0000313" key="10">
    <source>
        <dbReference type="Proteomes" id="UP001149090"/>
    </source>
</evidence>
<dbReference type="FunFam" id="3.20.20.70:FF:000140">
    <property type="entry name" value="Fructose-bisphosphate aldolase"/>
    <property type="match status" value="1"/>
</dbReference>
<dbReference type="InterPro" id="IPR013785">
    <property type="entry name" value="Aldolase_TIM"/>
</dbReference>
<dbReference type="SUPFAM" id="SSF51569">
    <property type="entry name" value="Aldolase"/>
    <property type="match status" value="1"/>
</dbReference>
<dbReference type="CDD" id="cd00948">
    <property type="entry name" value="FBP_aldolase_I_a"/>
    <property type="match status" value="1"/>
</dbReference>
<dbReference type="InterPro" id="IPR000741">
    <property type="entry name" value="FBA_I"/>
</dbReference>
<evidence type="ECO:0000313" key="9">
    <source>
        <dbReference type="EMBL" id="KAJ5066882.1"/>
    </source>
</evidence>
<evidence type="ECO:0000256" key="5">
    <source>
        <dbReference type="ARBA" id="ARBA00023152"/>
    </source>
</evidence>
<comment type="similarity">
    <text evidence="3 8">Belongs to the class I fructose-bisphosphate aldolase family.</text>
</comment>
<evidence type="ECO:0000256" key="6">
    <source>
        <dbReference type="ARBA" id="ARBA00023239"/>
    </source>
</evidence>
<sequence length="361" mass="40459">MLHFINPFEKELIGNANKISVRGKGILAADESTGTIGKRFNSINLENKEENRRKYRELLFTTEGIEKYISGVIMYEETLFQKTKEGIDFSEILQKKGIIPGIKVDMGLQPLYGTDDETVTQGITGLAERCQKYYKQGARFAKWRAALKISKETNCPSQLSINENANRLARYAAICQANGLVPIVEPEILMDGDHPIEDCQYWTEKIVATCYKALSDHNVLLEGSLLKPNMVCKGIDSKQETTPDIIAQLTVKALQRSVPCAVPGIMFLSGGMSEVEATKNLNAMNSIQNQKIPWSLSFSFGRALQATCIKTWKGLDENFKKAQDIFFHRARANSLAQLGKYTGEDEVQGADDSLFVRDYKY</sequence>
<dbReference type="Pfam" id="PF00274">
    <property type="entry name" value="Glycolytic"/>
    <property type="match status" value="1"/>
</dbReference>